<dbReference type="Proteomes" id="UP001157091">
    <property type="component" value="Unassembled WGS sequence"/>
</dbReference>
<evidence type="ECO:0000313" key="4">
    <source>
        <dbReference type="Proteomes" id="UP001157091"/>
    </source>
</evidence>
<name>A0ABQ6I695_9MICO</name>
<protein>
    <submittedName>
        <fullName evidence="3">Transcriptional regulator</fullName>
    </submittedName>
</protein>
<dbReference type="Pfam" id="PF13280">
    <property type="entry name" value="WYL"/>
    <property type="match status" value="1"/>
</dbReference>
<feature type="domain" description="WYL" evidence="2">
    <location>
        <begin position="142"/>
        <end position="205"/>
    </location>
</feature>
<proteinExistence type="predicted"/>
<dbReference type="InterPro" id="IPR026881">
    <property type="entry name" value="WYL_dom"/>
</dbReference>
<evidence type="ECO:0000259" key="2">
    <source>
        <dbReference type="Pfam" id="PF13280"/>
    </source>
</evidence>
<keyword evidence="4" id="KW-1185">Reference proteome</keyword>
<dbReference type="PANTHER" id="PTHR34580:SF1">
    <property type="entry name" value="PROTEIN PAFC"/>
    <property type="match status" value="1"/>
</dbReference>
<dbReference type="EMBL" id="BSUK01000001">
    <property type="protein sequence ID" value="GMA25478.1"/>
    <property type="molecule type" value="Genomic_DNA"/>
</dbReference>
<dbReference type="RefSeq" id="WP_284294063.1">
    <property type="nucleotide sequence ID" value="NZ_BSUK01000001.1"/>
</dbReference>
<dbReference type="InterPro" id="IPR051534">
    <property type="entry name" value="CBASS_pafABC_assoc_protein"/>
</dbReference>
<organism evidence="3 4">
    <name type="scientific">Luteimicrobium album</name>
    <dbReference type="NCBI Taxonomy" id="1054550"/>
    <lineage>
        <taxon>Bacteria</taxon>
        <taxon>Bacillati</taxon>
        <taxon>Actinomycetota</taxon>
        <taxon>Actinomycetes</taxon>
        <taxon>Micrococcales</taxon>
        <taxon>Luteimicrobium</taxon>
    </lineage>
</organism>
<dbReference type="Gene3D" id="1.10.10.10">
    <property type="entry name" value="Winged helix-like DNA-binding domain superfamily/Winged helix DNA-binding domain"/>
    <property type="match status" value="1"/>
</dbReference>
<dbReference type="InterPro" id="IPR036388">
    <property type="entry name" value="WH-like_DNA-bd_sf"/>
</dbReference>
<dbReference type="SUPFAM" id="SSF46785">
    <property type="entry name" value="Winged helix' DNA-binding domain"/>
    <property type="match status" value="1"/>
</dbReference>
<gene>
    <name evidence="3" type="ORF">GCM10025864_32370</name>
</gene>
<sequence length="234" mass="25609">MRRSERHHALVDHLRARAPHPVSAARLARELEVSTRTIERDVVALQAAGVPLFAVPGRTGGYSVVPEYSLPPLHLTPEEAFACAVALDLLDGSPFAAAARRARDKVGAGLPASTRETLRRVAPDVRSIASAEARHDASGVDGLARAVTERRVLRLEYRDGAGATTQRTVEPLALLEADGAWYLAGWCRTRDAVRGFRTDRIVCVERTDEVLSVERARELDADLARWRPRAVGRT</sequence>
<reference evidence="4" key="1">
    <citation type="journal article" date="2019" name="Int. J. Syst. Evol. Microbiol.">
        <title>The Global Catalogue of Microorganisms (GCM) 10K type strain sequencing project: providing services to taxonomists for standard genome sequencing and annotation.</title>
        <authorList>
            <consortium name="The Broad Institute Genomics Platform"/>
            <consortium name="The Broad Institute Genome Sequencing Center for Infectious Disease"/>
            <person name="Wu L."/>
            <person name="Ma J."/>
        </authorList>
    </citation>
    <scope>NUCLEOTIDE SEQUENCE [LARGE SCALE GENOMIC DNA]</scope>
    <source>
        <strain evidence="4">NBRC 106348</strain>
    </source>
</reference>
<dbReference type="PANTHER" id="PTHR34580">
    <property type="match status" value="1"/>
</dbReference>
<dbReference type="InterPro" id="IPR036390">
    <property type="entry name" value="WH_DNA-bd_sf"/>
</dbReference>
<feature type="domain" description="Helix-turn-helix type 11" evidence="1">
    <location>
        <begin position="7"/>
        <end position="62"/>
    </location>
</feature>
<evidence type="ECO:0000259" key="1">
    <source>
        <dbReference type="Pfam" id="PF08279"/>
    </source>
</evidence>
<dbReference type="Pfam" id="PF08279">
    <property type="entry name" value="HTH_11"/>
    <property type="match status" value="1"/>
</dbReference>
<dbReference type="PROSITE" id="PS52050">
    <property type="entry name" value="WYL"/>
    <property type="match status" value="1"/>
</dbReference>
<dbReference type="InterPro" id="IPR013196">
    <property type="entry name" value="HTH_11"/>
</dbReference>
<evidence type="ECO:0000313" key="3">
    <source>
        <dbReference type="EMBL" id="GMA25478.1"/>
    </source>
</evidence>
<accession>A0ABQ6I695</accession>
<comment type="caution">
    <text evidence="3">The sequence shown here is derived from an EMBL/GenBank/DDBJ whole genome shotgun (WGS) entry which is preliminary data.</text>
</comment>